<evidence type="ECO:0000256" key="3">
    <source>
        <dbReference type="RuleBase" id="RU365026"/>
    </source>
</evidence>
<dbReference type="GO" id="GO:0005546">
    <property type="term" value="F:phosphatidylinositol-4,5-bisphosphate binding"/>
    <property type="evidence" value="ECO:0007669"/>
    <property type="project" value="InterPro"/>
</dbReference>
<dbReference type="PANTHER" id="PTHR12542">
    <property type="entry name" value="EXOCYST COMPLEX PROTEIN EXO70"/>
    <property type="match status" value="1"/>
</dbReference>
<dbReference type="GO" id="GO:0015031">
    <property type="term" value="P:protein transport"/>
    <property type="evidence" value="ECO:0007669"/>
    <property type="project" value="UniProtKB-KW"/>
</dbReference>
<evidence type="ECO:0000256" key="1">
    <source>
        <dbReference type="ARBA" id="ARBA00006756"/>
    </source>
</evidence>
<name>A0A8I6XPT5_HORVV</name>
<comment type="function">
    <text evidence="3">Component of the exocyst complex.</text>
</comment>
<keyword evidence="3" id="KW-0653">Protein transport</keyword>
<dbReference type="EnsemblPlants" id="HORVU.MOREX.r3.4HG0407730.1">
    <property type="protein sequence ID" value="HORVU.MOREX.r3.4HG0407730.1.CDS1"/>
    <property type="gene ID" value="HORVU.MOREX.r3.4HG0407730"/>
</dbReference>
<comment type="similarity">
    <text evidence="1 3">Belongs to the EXO70 family.</text>
</comment>
<reference evidence="6" key="2">
    <citation type="submission" date="2020-10" db="EMBL/GenBank/DDBJ databases">
        <authorList>
            <person name="Scholz U."/>
            <person name="Mascher M."/>
            <person name="Fiebig A."/>
        </authorList>
    </citation>
    <scope>NUCLEOTIDE SEQUENCE [LARGE SCALE GENOMIC DNA]</scope>
    <source>
        <strain evidence="6">cv. Morex</strain>
    </source>
</reference>
<dbReference type="Gene3D" id="1.20.1280.170">
    <property type="entry name" value="Exocyst complex component Exo70"/>
    <property type="match status" value="1"/>
</dbReference>
<evidence type="ECO:0000259" key="5">
    <source>
        <dbReference type="Pfam" id="PF03081"/>
    </source>
</evidence>
<dbReference type="Pfam" id="PF03081">
    <property type="entry name" value="Exo70_C"/>
    <property type="match status" value="1"/>
</dbReference>
<reference evidence="7" key="1">
    <citation type="journal article" date="2012" name="Nature">
        <title>A physical, genetic and functional sequence assembly of the barley genome.</title>
        <authorList>
            <consortium name="The International Barley Genome Sequencing Consortium"/>
            <person name="Mayer K.F."/>
            <person name="Waugh R."/>
            <person name="Brown J.W."/>
            <person name="Schulman A."/>
            <person name="Langridge P."/>
            <person name="Platzer M."/>
            <person name="Fincher G.B."/>
            <person name="Muehlbauer G.J."/>
            <person name="Sato K."/>
            <person name="Close T.J."/>
            <person name="Wise R.P."/>
            <person name="Stein N."/>
        </authorList>
    </citation>
    <scope>NUCLEOTIDE SEQUENCE [LARGE SCALE GENOMIC DNA]</scope>
    <source>
        <strain evidence="7">cv. Morex</strain>
    </source>
</reference>
<dbReference type="GeneID" id="123447217"/>
<feature type="domain" description="Exocyst complex subunit Exo70 C-terminal" evidence="5">
    <location>
        <begin position="180"/>
        <end position="485"/>
    </location>
</feature>
<dbReference type="AlphaFoldDB" id="A0A8I6XPT5"/>
<gene>
    <name evidence="6" type="primary">LOC123447217</name>
</gene>
<dbReference type="Proteomes" id="UP000011116">
    <property type="component" value="Chromosome 4H"/>
</dbReference>
<reference evidence="6" key="3">
    <citation type="submission" date="2022-01" db="UniProtKB">
        <authorList>
            <consortium name="EnsemblPlants"/>
        </authorList>
    </citation>
    <scope>IDENTIFICATION</scope>
    <source>
        <strain evidence="6">subsp. vulgare</strain>
    </source>
</reference>
<dbReference type="InterPro" id="IPR046364">
    <property type="entry name" value="Exo70_C"/>
</dbReference>
<dbReference type="InterPro" id="IPR004140">
    <property type="entry name" value="Exo70"/>
</dbReference>
<sequence>MAGRLAAVPELTTAGFTTPSPPLSVYRESIRSVAVSGGKITATVFSHSGNTEHSRSGDSGSGASGSYPSNNSGSGSSSGSVHAAAADYGAHELTKIARRMVSDGYTQRMVSAFEYGSGSDRALEAWFFELDVDWVLQLPDGDGSWRQFQIQDLVKRWIRAFITIVASIKEVAINVHEATAVAQFGKASIAKMFVFIDAITFASKEEKLRAVLDMYICVSSAEQMFSPEVQVKFMGLSKKIFMDIGGSLPREVKRLSKAIYSTVMEVRAFVEEDDSWAIEIPRGRGDIHRNTWLMVNCIKSMQDKARHHETEYLRGLIADSVRYLKDLLLRKSEQCSDQSLRYLFLLNNSYLVAMMVEPWSLMVESWSRDEWRPAPECLKYMNEYLHVSWGHVQSHIPKMAFMDGYLDGSRRRLHMLFCMLAPLQHRKNTASLAKFESAFHKTYEAQKFWKVPNPQLRDELRRTIIERVVSGYRCYLEKHPKLEKQVRGGSGSSSPDVFEEMLGELFEG</sequence>
<dbReference type="RefSeq" id="XP_044979735.1">
    <property type="nucleotide sequence ID" value="XM_045123800.1"/>
</dbReference>
<keyword evidence="3" id="KW-0268">Exocytosis</keyword>
<protein>
    <recommendedName>
        <fullName evidence="3">Exocyst subunit Exo70 family protein</fullName>
    </recommendedName>
</protein>
<dbReference type="KEGG" id="hvg:123447217"/>
<dbReference type="GO" id="GO:0006887">
    <property type="term" value="P:exocytosis"/>
    <property type="evidence" value="ECO:0000318"/>
    <property type="project" value="GO_Central"/>
</dbReference>
<keyword evidence="2 3" id="KW-0813">Transport</keyword>
<evidence type="ECO:0000313" key="6">
    <source>
        <dbReference type="EnsemblPlants" id="HORVU.MOREX.r3.4HG0407730.1.CDS1"/>
    </source>
</evidence>
<dbReference type="InterPro" id="IPR016159">
    <property type="entry name" value="Cullin_repeat-like_dom_sf"/>
</dbReference>
<evidence type="ECO:0000256" key="2">
    <source>
        <dbReference type="ARBA" id="ARBA00022448"/>
    </source>
</evidence>
<dbReference type="Gramene" id="HORVU.MOREX.r2.4HG0339430.1">
    <property type="protein sequence ID" value="HORVU.MOREX.r2.4HG0339430.1.CDS.1"/>
    <property type="gene ID" value="HORVU.MOREX.r2.4HG0339430"/>
</dbReference>
<feature type="region of interest" description="Disordered" evidence="4">
    <location>
        <begin position="46"/>
        <end position="81"/>
    </location>
</feature>
<proteinExistence type="inferred from homology"/>
<feature type="compositionally biased region" description="Low complexity" evidence="4">
    <location>
        <begin position="64"/>
        <end position="80"/>
    </location>
</feature>
<dbReference type="PANTHER" id="PTHR12542:SF131">
    <property type="entry name" value="EXOCYST SUBUNIT EXO70 FAMILY PROTEIN"/>
    <property type="match status" value="1"/>
</dbReference>
<dbReference type="GO" id="GO:0000145">
    <property type="term" value="C:exocyst"/>
    <property type="evidence" value="ECO:0000318"/>
    <property type="project" value="GO_Central"/>
</dbReference>
<dbReference type="Gramene" id="HORVU.MOREX.r3.4HG0407730.1">
    <property type="protein sequence ID" value="HORVU.MOREX.r3.4HG0407730.1.CDS1"/>
    <property type="gene ID" value="HORVU.MOREX.r3.4HG0407730"/>
</dbReference>
<organism evidence="6 7">
    <name type="scientific">Hordeum vulgare subsp. vulgare</name>
    <name type="common">Domesticated barley</name>
    <dbReference type="NCBI Taxonomy" id="112509"/>
    <lineage>
        <taxon>Eukaryota</taxon>
        <taxon>Viridiplantae</taxon>
        <taxon>Streptophyta</taxon>
        <taxon>Embryophyta</taxon>
        <taxon>Tracheophyta</taxon>
        <taxon>Spermatophyta</taxon>
        <taxon>Magnoliopsida</taxon>
        <taxon>Liliopsida</taxon>
        <taxon>Poales</taxon>
        <taxon>Poaceae</taxon>
        <taxon>BOP clade</taxon>
        <taxon>Pooideae</taxon>
        <taxon>Triticodae</taxon>
        <taxon>Triticeae</taxon>
        <taxon>Hordeinae</taxon>
        <taxon>Hordeum</taxon>
    </lineage>
</organism>
<dbReference type="SMR" id="A0A8I6XPT5"/>
<accession>A0A8I6XPT5</accession>
<dbReference type="SUPFAM" id="SSF74788">
    <property type="entry name" value="Cullin repeat-like"/>
    <property type="match status" value="1"/>
</dbReference>
<evidence type="ECO:0000256" key="4">
    <source>
        <dbReference type="SAM" id="MobiDB-lite"/>
    </source>
</evidence>
<evidence type="ECO:0000313" key="7">
    <source>
        <dbReference type="Proteomes" id="UP000011116"/>
    </source>
</evidence>
<dbReference type="OrthoDB" id="642550at2759"/>
<keyword evidence="7" id="KW-1185">Reference proteome</keyword>